<feature type="transmembrane region" description="Helical" evidence="1">
    <location>
        <begin position="44"/>
        <end position="75"/>
    </location>
</feature>
<sequence>MGAYPFGLDFPRDSRELADMSRDLEQAKDDNKGRKEPWPLWQKLALIGLSILVITPAAVGMNGQTLLMDALLILFRMEMEMQKGQGDGKGT</sequence>
<protein>
    <submittedName>
        <fullName evidence="2">Uncharacterized protein</fullName>
    </submittedName>
</protein>
<keyword evidence="1" id="KW-0812">Transmembrane</keyword>
<gene>
    <name evidence="2" type="ORF">QQZ08_011268</name>
</gene>
<evidence type="ECO:0000313" key="3">
    <source>
        <dbReference type="Proteomes" id="UP001498421"/>
    </source>
</evidence>
<keyword evidence="3" id="KW-1185">Reference proteome</keyword>
<evidence type="ECO:0000313" key="2">
    <source>
        <dbReference type="EMBL" id="KAK7418418.1"/>
    </source>
</evidence>
<keyword evidence="1" id="KW-1133">Transmembrane helix</keyword>
<evidence type="ECO:0000256" key="1">
    <source>
        <dbReference type="SAM" id="Phobius"/>
    </source>
</evidence>
<reference evidence="2 3" key="1">
    <citation type="journal article" date="2025" name="Microbiol. Resour. Announc.">
        <title>Draft genome sequences for Neonectria magnoliae and Neonectria punicea, canker pathogens of Liriodendron tulipifera and Acer saccharum in West Virginia.</title>
        <authorList>
            <person name="Petronek H.M."/>
            <person name="Kasson M.T."/>
            <person name="Metheny A.M."/>
            <person name="Stauder C.M."/>
            <person name="Lovett B."/>
            <person name="Lynch S.C."/>
            <person name="Garnas J.R."/>
            <person name="Kasson L.R."/>
            <person name="Stajich J.E."/>
        </authorList>
    </citation>
    <scope>NUCLEOTIDE SEQUENCE [LARGE SCALE GENOMIC DNA]</scope>
    <source>
        <strain evidence="2 3">NRRL 64651</strain>
    </source>
</reference>
<organism evidence="2 3">
    <name type="scientific">Neonectria magnoliae</name>
    <dbReference type="NCBI Taxonomy" id="2732573"/>
    <lineage>
        <taxon>Eukaryota</taxon>
        <taxon>Fungi</taxon>
        <taxon>Dikarya</taxon>
        <taxon>Ascomycota</taxon>
        <taxon>Pezizomycotina</taxon>
        <taxon>Sordariomycetes</taxon>
        <taxon>Hypocreomycetidae</taxon>
        <taxon>Hypocreales</taxon>
        <taxon>Nectriaceae</taxon>
        <taxon>Neonectria</taxon>
    </lineage>
</organism>
<comment type="caution">
    <text evidence="2">The sequence shown here is derived from an EMBL/GenBank/DDBJ whole genome shotgun (WGS) entry which is preliminary data.</text>
</comment>
<dbReference type="EMBL" id="JAZAVK010000167">
    <property type="protein sequence ID" value="KAK7418418.1"/>
    <property type="molecule type" value="Genomic_DNA"/>
</dbReference>
<keyword evidence="1" id="KW-0472">Membrane</keyword>
<accession>A0ABR1HB77</accession>
<proteinExistence type="predicted"/>
<name>A0ABR1HB77_9HYPO</name>
<dbReference type="Proteomes" id="UP001498421">
    <property type="component" value="Unassembled WGS sequence"/>
</dbReference>